<accession>A0ABR9KL18</accession>
<dbReference type="Pfam" id="PF08044">
    <property type="entry name" value="DUF1707"/>
    <property type="match status" value="1"/>
</dbReference>
<dbReference type="EMBL" id="JADBEF010000001">
    <property type="protein sequence ID" value="MBE1562709.1"/>
    <property type="molecule type" value="Genomic_DNA"/>
</dbReference>
<protein>
    <recommendedName>
        <fullName evidence="1">DUF1707 domain-containing protein</fullName>
    </recommendedName>
</protein>
<dbReference type="Proteomes" id="UP000661607">
    <property type="component" value="Unassembled WGS sequence"/>
</dbReference>
<dbReference type="PANTHER" id="PTHR40763:SF5">
    <property type="entry name" value="MEMBRANE PROTEIN"/>
    <property type="match status" value="1"/>
</dbReference>
<feature type="domain" description="DUF1707" evidence="1">
    <location>
        <begin position="6"/>
        <end position="58"/>
    </location>
</feature>
<dbReference type="RefSeq" id="WP_225958812.1">
    <property type="nucleotide sequence ID" value="NZ_BAAASY010000002.1"/>
</dbReference>
<evidence type="ECO:0000313" key="3">
    <source>
        <dbReference type="Proteomes" id="UP000661607"/>
    </source>
</evidence>
<proteinExistence type="predicted"/>
<comment type="caution">
    <text evidence="2">The sequence shown here is derived from an EMBL/GenBank/DDBJ whole genome shotgun (WGS) entry which is preliminary data.</text>
</comment>
<gene>
    <name evidence="2" type="ORF">H4W81_005488</name>
</gene>
<name>A0ABR9KL18_9ACTN</name>
<sequence>MTDPHMRVSDADRERAARQLQKAFAEGRLDAEELDERLGLAFGAKTYGDLTAPLSDLPAAGAFVPAVFSAPHAEAVVLESKTGDVTRSGDWPVPQRLKVVSKYGNATLDLSAAGVLHPVVHIDFDLKYGSAGVVLPDGATADVDGYQAGWGGAPEVSVPARPRPGLLHVRITGQIKYGGLEVRYPQAMR</sequence>
<evidence type="ECO:0000313" key="2">
    <source>
        <dbReference type="EMBL" id="MBE1562709.1"/>
    </source>
</evidence>
<reference evidence="2 3" key="1">
    <citation type="submission" date="2020-10" db="EMBL/GenBank/DDBJ databases">
        <title>Sequencing the genomes of 1000 actinobacteria strains.</title>
        <authorList>
            <person name="Klenk H.-P."/>
        </authorList>
    </citation>
    <scope>NUCLEOTIDE SEQUENCE [LARGE SCALE GENOMIC DNA]</scope>
    <source>
        <strain evidence="2 3">DSM 43748</strain>
    </source>
</reference>
<organism evidence="2 3">
    <name type="scientific">Nonomuraea africana</name>
    <dbReference type="NCBI Taxonomy" id="46171"/>
    <lineage>
        <taxon>Bacteria</taxon>
        <taxon>Bacillati</taxon>
        <taxon>Actinomycetota</taxon>
        <taxon>Actinomycetes</taxon>
        <taxon>Streptosporangiales</taxon>
        <taxon>Streptosporangiaceae</taxon>
        <taxon>Nonomuraea</taxon>
    </lineage>
</organism>
<evidence type="ECO:0000259" key="1">
    <source>
        <dbReference type="Pfam" id="PF08044"/>
    </source>
</evidence>
<keyword evidence="3" id="KW-1185">Reference proteome</keyword>
<dbReference type="InterPro" id="IPR012551">
    <property type="entry name" value="DUF1707_SHOCT-like"/>
</dbReference>
<dbReference type="PANTHER" id="PTHR40763">
    <property type="entry name" value="MEMBRANE PROTEIN-RELATED"/>
    <property type="match status" value="1"/>
</dbReference>